<keyword evidence="11" id="KW-1185">Reference proteome</keyword>
<comment type="caution">
    <text evidence="10">The sequence shown here is derived from an EMBL/GenBank/DDBJ whole genome shotgun (WGS) entry which is preliminary data.</text>
</comment>
<keyword evidence="5 8" id="KW-1133">Transmembrane helix</keyword>
<dbReference type="Proteomes" id="UP000315901">
    <property type="component" value="Unassembled WGS sequence"/>
</dbReference>
<keyword evidence="10" id="KW-0282">Flagellum</keyword>
<evidence type="ECO:0000256" key="1">
    <source>
        <dbReference type="ARBA" id="ARBA00004162"/>
    </source>
</evidence>
<dbReference type="Pfam" id="PF00691">
    <property type="entry name" value="OmpA"/>
    <property type="match status" value="1"/>
</dbReference>
<accession>A0A501X2K4</accession>
<comment type="subcellular location">
    <subcellularLocation>
        <location evidence="1">Cell membrane</location>
        <topology evidence="1">Single-pass membrane protein</topology>
    </subcellularLocation>
</comment>
<gene>
    <name evidence="10" type="ORF">FJM67_03565</name>
</gene>
<dbReference type="InterPro" id="IPR006665">
    <property type="entry name" value="OmpA-like"/>
</dbReference>
<proteinExistence type="inferred from homology"/>
<keyword evidence="6 7" id="KW-0472">Membrane</keyword>
<dbReference type="InterPro" id="IPR036737">
    <property type="entry name" value="OmpA-like_sf"/>
</dbReference>
<organism evidence="10 11">
    <name type="scientific">Maribrevibacterium harenarium</name>
    <dbReference type="NCBI Taxonomy" id="2589817"/>
    <lineage>
        <taxon>Bacteria</taxon>
        <taxon>Pseudomonadati</taxon>
        <taxon>Pseudomonadota</taxon>
        <taxon>Gammaproteobacteria</taxon>
        <taxon>Oceanospirillales</taxon>
        <taxon>Oceanospirillaceae</taxon>
        <taxon>Maribrevibacterium</taxon>
    </lineage>
</organism>
<dbReference type="Pfam" id="PF13677">
    <property type="entry name" value="MotB_plug"/>
    <property type="match status" value="1"/>
</dbReference>
<dbReference type="EMBL" id="VFRR01000004">
    <property type="protein sequence ID" value="TPE54721.1"/>
    <property type="molecule type" value="Genomic_DNA"/>
</dbReference>
<dbReference type="InterPro" id="IPR050330">
    <property type="entry name" value="Bact_OuterMem_StrucFunc"/>
</dbReference>
<evidence type="ECO:0000256" key="2">
    <source>
        <dbReference type="ARBA" id="ARBA00008914"/>
    </source>
</evidence>
<protein>
    <submittedName>
        <fullName evidence="10">Flagellar motor protein</fullName>
    </submittedName>
</protein>
<dbReference type="SUPFAM" id="SSF103088">
    <property type="entry name" value="OmpA-like"/>
    <property type="match status" value="1"/>
</dbReference>
<dbReference type="PROSITE" id="PS51123">
    <property type="entry name" value="OMPA_2"/>
    <property type="match status" value="1"/>
</dbReference>
<name>A0A501X2K4_9GAMM</name>
<dbReference type="GO" id="GO:0005886">
    <property type="term" value="C:plasma membrane"/>
    <property type="evidence" value="ECO:0007669"/>
    <property type="project" value="UniProtKB-SubCell"/>
</dbReference>
<evidence type="ECO:0000259" key="9">
    <source>
        <dbReference type="PROSITE" id="PS51123"/>
    </source>
</evidence>
<dbReference type="OrthoDB" id="9815217at2"/>
<dbReference type="RefSeq" id="WP_140587300.1">
    <property type="nucleotide sequence ID" value="NZ_VFRR01000004.1"/>
</dbReference>
<evidence type="ECO:0000313" key="10">
    <source>
        <dbReference type="EMBL" id="TPE54721.1"/>
    </source>
</evidence>
<evidence type="ECO:0000256" key="5">
    <source>
        <dbReference type="ARBA" id="ARBA00022989"/>
    </source>
</evidence>
<dbReference type="InterPro" id="IPR025713">
    <property type="entry name" value="MotB-like_N_dom"/>
</dbReference>
<comment type="similarity">
    <text evidence="2">Belongs to the MotB family.</text>
</comment>
<keyword evidence="10" id="KW-0966">Cell projection</keyword>
<dbReference type="PANTHER" id="PTHR30329">
    <property type="entry name" value="STATOR ELEMENT OF FLAGELLAR MOTOR COMPLEX"/>
    <property type="match status" value="1"/>
</dbReference>
<evidence type="ECO:0000256" key="7">
    <source>
        <dbReference type="PROSITE-ProRule" id="PRU00473"/>
    </source>
</evidence>
<dbReference type="Gene3D" id="3.30.1330.60">
    <property type="entry name" value="OmpA-like domain"/>
    <property type="match status" value="1"/>
</dbReference>
<feature type="transmembrane region" description="Helical" evidence="8">
    <location>
        <begin position="33"/>
        <end position="54"/>
    </location>
</feature>
<dbReference type="PANTHER" id="PTHR30329:SF20">
    <property type="entry name" value="EXPORTED PROTEIN"/>
    <property type="match status" value="1"/>
</dbReference>
<keyword evidence="3" id="KW-1003">Cell membrane</keyword>
<evidence type="ECO:0000256" key="3">
    <source>
        <dbReference type="ARBA" id="ARBA00022475"/>
    </source>
</evidence>
<dbReference type="AlphaFoldDB" id="A0A501X2K4"/>
<keyword evidence="4 8" id="KW-0812">Transmembrane</keyword>
<evidence type="ECO:0000256" key="8">
    <source>
        <dbReference type="SAM" id="Phobius"/>
    </source>
</evidence>
<dbReference type="CDD" id="cd07185">
    <property type="entry name" value="OmpA_C-like"/>
    <property type="match status" value="1"/>
</dbReference>
<sequence length="282" mass="31453">MNERKLSGRDRARQWQTQRRLKRQLNTGGRDRWVLSYADFITLLFAFFVALYSISLKQAGDERQLTQTLQGIFDAVQKSIKPINIGDPVAEEANGEQMLQVTPDESFDPTPNVISNVSQVDNTVVYKALSDTITSQFPSLQRSGDVTINEDPNWITLDMKSGLLFAEGESELSNEAVALLIAIANILQAYPSPILVLGNTDDTPTTGRVISSNWHLSALRAAAVVDELIYRGINPKLLAPVGFSSENPQVRNTNDYARAQNRRVTLKISKQVSDNLHDYLFN</sequence>
<feature type="domain" description="OmpA-like" evidence="9">
    <location>
        <begin position="152"/>
        <end position="272"/>
    </location>
</feature>
<keyword evidence="10" id="KW-0969">Cilium</keyword>
<evidence type="ECO:0000256" key="4">
    <source>
        <dbReference type="ARBA" id="ARBA00022692"/>
    </source>
</evidence>
<evidence type="ECO:0000256" key="6">
    <source>
        <dbReference type="ARBA" id="ARBA00023136"/>
    </source>
</evidence>
<evidence type="ECO:0000313" key="11">
    <source>
        <dbReference type="Proteomes" id="UP000315901"/>
    </source>
</evidence>
<reference evidence="10 11" key="1">
    <citation type="submission" date="2019-06" db="EMBL/GenBank/DDBJ databases">
        <title>A novel bacterium of genus Marinomonas, isolated from coastal sand.</title>
        <authorList>
            <person name="Huang H."/>
            <person name="Mo K."/>
            <person name="Hu Y."/>
        </authorList>
    </citation>
    <scope>NUCLEOTIDE SEQUENCE [LARGE SCALE GENOMIC DNA]</scope>
    <source>
        <strain evidence="10 11">HB171799</strain>
    </source>
</reference>